<feature type="compositionally biased region" description="Low complexity" evidence="9">
    <location>
        <begin position="37"/>
        <end position="50"/>
    </location>
</feature>
<comment type="subcellular location">
    <subcellularLocation>
        <location evidence="8">Cell outer membrane</location>
        <topology evidence="8">Lipid-anchor</topology>
    </subcellularLocation>
</comment>
<evidence type="ECO:0000256" key="2">
    <source>
        <dbReference type="ARBA" id="ARBA00022729"/>
    </source>
</evidence>
<reference evidence="13" key="1">
    <citation type="submission" date="2016-10" db="EMBL/GenBank/DDBJ databases">
        <authorList>
            <person name="Varghese N."/>
            <person name="Submissions S."/>
        </authorList>
    </citation>
    <scope>NUCLEOTIDE SEQUENCE [LARGE SCALE GENOMIC DNA]</scope>
    <source>
        <strain evidence="13">Nm69</strain>
    </source>
</reference>
<proteinExistence type="inferred from homology"/>
<protein>
    <recommendedName>
        <fullName evidence="8">Peptidoglycan-associated lipoprotein</fullName>
        <shortName evidence="8">PAL</shortName>
    </recommendedName>
</protein>
<dbReference type="GO" id="GO:0009279">
    <property type="term" value="C:cell outer membrane"/>
    <property type="evidence" value="ECO:0007669"/>
    <property type="project" value="UniProtKB-SubCell"/>
</dbReference>
<dbReference type="Gene3D" id="3.30.1330.60">
    <property type="entry name" value="OmpA-like domain"/>
    <property type="match status" value="1"/>
</dbReference>
<feature type="domain" description="OmpA-like" evidence="11">
    <location>
        <begin position="55"/>
        <end position="171"/>
    </location>
</feature>
<evidence type="ECO:0000313" key="13">
    <source>
        <dbReference type="Proteomes" id="UP000199533"/>
    </source>
</evidence>
<dbReference type="InterPro" id="IPR014169">
    <property type="entry name" value="Pal_lipo_C"/>
</dbReference>
<dbReference type="CDD" id="cd07185">
    <property type="entry name" value="OmpA_C-like"/>
    <property type="match status" value="1"/>
</dbReference>
<dbReference type="Pfam" id="PF00691">
    <property type="entry name" value="OmpA"/>
    <property type="match status" value="1"/>
</dbReference>
<dbReference type="InterPro" id="IPR006664">
    <property type="entry name" value="OMP_bac"/>
</dbReference>
<feature type="chain" id="PRO_5011583919" description="Peptidoglycan-associated lipoprotein" evidence="10">
    <location>
        <begin position="18"/>
        <end position="171"/>
    </location>
</feature>
<dbReference type="Proteomes" id="UP000199533">
    <property type="component" value="Unassembled WGS sequence"/>
</dbReference>
<dbReference type="InterPro" id="IPR039001">
    <property type="entry name" value="Pal"/>
</dbReference>
<dbReference type="STRING" id="52441.SAMN05216302_1001225"/>
<organism evidence="12 13">
    <name type="scientific">Nitrosomonas aestuarii</name>
    <dbReference type="NCBI Taxonomy" id="52441"/>
    <lineage>
        <taxon>Bacteria</taxon>
        <taxon>Pseudomonadati</taxon>
        <taxon>Pseudomonadota</taxon>
        <taxon>Betaproteobacteria</taxon>
        <taxon>Nitrosomonadales</taxon>
        <taxon>Nitrosomonadaceae</taxon>
        <taxon>Nitrosomonas</taxon>
    </lineage>
</organism>
<accession>A0A1I3XD09</accession>
<dbReference type="PANTHER" id="PTHR30329:SF21">
    <property type="entry name" value="LIPOPROTEIN YIAD-RELATED"/>
    <property type="match status" value="1"/>
</dbReference>
<dbReference type="SUPFAM" id="SSF103088">
    <property type="entry name" value="OmpA-like"/>
    <property type="match status" value="1"/>
</dbReference>
<dbReference type="RefSeq" id="WP_090696522.1">
    <property type="nucleotide sequence ID" value="NZ_FOSP01000001.1"/>
</dbReference>
<dbReference type="EMBL" id="FOSP01000001">
    <property type="protein sequence ID" value="SFK17229.1"/>
    <property type="molecule type" value="Genomic_DNA"/>
</dbReference>
<evidence type="ECO:0000256" key="1">
    <source>
        <dbReference type="ARBA" id="ARBA00022618"/>
    </source>
</evidence>
<keyword evidence="5 8" id="KW-0998">Cell outer membrane</keyword>
<evidence type="ECO:0000256" key="6">
    <source>
        <dbReference type="ARBA" id="ARBA00023288"/>
    </source>
</evidence>
<evidence type="ECO:0000259" key="11">
    <source>
        <dbReference type="PROSITE" id="PS51123"/>
    </source>
</evidence>
<keyword evidence="2 8" id="KW-0732">Signal</keyword>
<comment type="similarity">
    <text evidence="8">Belongs to the Pal lipoprotein family.</text>
</comment>
<dbReference type="PANTHER" id="PTHR30329">
    <property type="entry name" value="STATOR ELEMENT OF FLAGELLAR MOTOR COMPLEX"/>
    <property type="match status" value="1"/>
</dbReference>
<keyword evidence="6 8" id="KW-0449">Lipoprotein</keyword>
<keyword evidence="1 8" id="KW-0132">Cell division</keyword>
<dbReference type="PRINTS" id="PR01021">
    <property type="entry name" value="OMPADOMAIN"/>
</dbReference>
<gene>
    <name evidence="8" type="primary">pal</name>
    <name evidence="12" type="ORF">SAMN05216302_1001225</name>
</gene>
<dbReference type="HAMAP" id="MF_02204">
    <property type="entry name" value="Pal"/>
    <property type="match status" value="1"/>
</dbReference>
<name>A0A1I3XD09_9PROT</name>
<evidence type="ECO:0000256" key="5">
    <source>
        <dbReference type="ARBA" id="ARBA00023237"/>
    </source>
</evidence>
<evidence type="ECO:0000256" key="9">
    <source>
        <dbReference type="SAM" id="MobiDB-lite"/>
    </source>
</evidence>
<sequence>MKTIAGVLIIGLLSACASQTTQPTADVEDRSVGVNGSGADSSALGSGSSGFHPLNDPSSILSQRSVYYDYDSYTVKNEYRSLVIAHAQYLRDNPNAQVILQGNTDDRGSREYNLALGQRRADGVKNIMTLSGARASQVEAVSLGEEKPRAYGSNESAWNENRRTDILYRGE</sequence>
<dbReference type="OrthoDB" id="9809164at2"/>
<dbReference type="PROSITE" id="PS51257">
    <property type="entry name" value="PROKAR_LIPOPROTEIN"/>
    <property type="match status" value="1"/>
</dbReference>
<evidence type="ECO:0000256" key="4">
    <source>
        <dbReference type="ARBA" id="ARBA00023139"/>
    </source>
</evidence>
<dbReference type="PROSITE" id="PS51123">
    <property type="entry name" value="OMPA_2"/>
    <property type="match status" value="1"/>
</dbReference>
<dbReference type="GO" id="GO:0051301">
    <property type="term" value="P:cell division"/>
    <property type="evidence" value="ECO:0007669"/>
    <property type="project" value="UniProtKB-UniRule"/>
</dbReference>
<keyword evidence="3 8" id="KW-0472">Membrane</keyword>
<keyword evidence="13" id="KW-1185">Reference proteome</keyword>
<evidence type="ECO:0000256" key="7">
    <source>
        <dbReference type="ARBA" id="ARBA00023306"/>
    </source>
</evidence>
<dbReference type="InterPro" id="IPR036737">
    <property type="entry name" value="OmpA-like_sf"/>
</dbReference>
<evidence type="ECO:0000256" key="10">
    <source>
        <dbReference type="SAM" id="SignalP"/>
    </source>
</evidence>
<evidence type="ECO:0000313" key="12">
    <source>
        <dbReference type="EMBL" id="SFK17229.1"/>
    </source>
</evidence>
<feature type="signal peptide" evidence="10">
    <location>
        <begin position="1"/>
        <end position="17"/>
    </location>
</feature>
<dbReference type="NCBIfam" id="TIGR02802">
    <property type="entry name" value="Pal_lipo"/>
    <property type="match status" value="1"/>
</dbReference>
<dbReference type="AlphaFoldDB" id="A0A1I3XD09"/>
<dbReference type="InterPro" id="IPR006665">
    <property type="entry name" value="OmpA-like"/>
</dbReference>
<dbReference type="InterPro" id="IPR050330">
    <property type="entry name" value="Bact_OuterMem_StrucFunc"/>
</dbReference>
<comment type="function">
    <text evidence="8">Part of the Tol-Pal system, which plays a role in outer membrane invagination during cell division and is important for maintaining outer membrane integrity.</text>
</comment>
<evidence type="ECO:0000256" key="3">
    <source>
        <dbReference type="ARBA" id="ARBA00023136"/>
    </source>
</evidence>
<comment type="subunit">
    <text evidence="8">The Tol-Pal system is composed of five core proteins: the inner membrane proteins TolA, TolQ and TolR, the periplasmic protein TolB and the outer membrane protein Pal. They form a network linking the inner and outer membranes and the peptidoglycan layer.</text>
</comment>
<feature type="region of interest" description="Disordered" evidence="9">
    <location>
        <begin position="24"/>
        <end position="50"/>
    </location>
</feature>
<keyword evidence="4 8" id="KW-0564">Palmitate</keyword>
<keyword evidence="7 8" id="KW-0131">Cell cycle</keyword>
<evidence type="ECO:0000256" key="8">
    <source>
        <dbReference type="HAMAP-Rule" id="MF_02204"/>
    </source>
</evidence>